<dbReference type="PANTHER" id="PTHR35936:SF35">
    <property type="entry name" value="L-CYSTINE-BINDING PROTEIN TCYJ"/>
    <property type="match status" value="1"/>
</dbReference>
<protein>
    <submittedName>
        <fullName evidence="2">Uncharacterized protein</fullName>
    </submittedName>
</protein>
<evidence type="ECO:0000256" key="1">
    <source>
        <dbReference type="SAM" id="SignalP"/>
    </source>
</evidence>
<dbReference type="PATRIC" id="fig|929558.5.peg.193"/>
<keyword evidence="1" id="KW-0732">Signal</keyword>
<keyword evidence="3" id="KW-1185">Reference proteome</keyword>
<dbReference type="Proteomes" id="UP000006431">
    <property type="component" value="Unassembled WGS sequence"/>
</dbReference>
<dbReference type="eggNOG" id="COG0834">
    <property type="taxonomic scope" value="Bacteria"/>
</dbReference>
<dbReference type="Gene3D" id="3.40.190.10">
    <property type="entry name" value="Periplasmic binding protein-like II"/>
    <property type="match status" value="2"/>
</dbReference>
<comment type="caution">
    <text evidence="2">The sequence shown here is derived from an EMBL/GenBank/DDBJ whole genome shotgun (WGS) entry which is preliminary data.</text>
</comment>
<sequence length="251" mass="28549">MKKIILILFLSLSLLHADNLTLSITSGFDAPETNLIHSVLKEGFKRAKIGLHYHTLPNQRSLINANRGIYDGEAARIWEINKLYPNLVRVPVSIHSIDLVVLSRKKIFITKVSDLKNYHVGVIRGMKIAEKIAKNAKPLSITIATNHITLVKMLSNDRLDLIVTNKIGLLTDLSKSIEKGFYLVEKPILSRPLYMHLHKKHKNLIPRLEKAFESMLKDGTIKKIQDSFLNDIEDKIKDTLKVIKDDSQFSL</sequence>
<proteinExistence type="predicted"/>
<dbReference type="EMBL" id="AFRZ01000001">
    <property type="protein sequence ID" value="EHP28718.1"/>
    <property type="molecule type" value="Genomic_DNA"/>
</dbReference>
<accession>H1FSY2</accession>
<dbReference type="AlphaFoldDB" id="B6BLQ8"/>
<dbReference type="OrthoDB" id="368476at2"/>
<feature type="chain" id="PRO_5002843093" evidence="1">
    <location>
        <begin position="18"/>
        <end position="251"/>
    </location>
</feature>
<dbReference type="RefSeq" id="WP_008338639.1">
    <property type="nucleotide sequence ID" value="NZ_AFRZ01000001.1"/>
</dbReference>
<dbReference type="SUPFAM" id="SSF53850">
    <property type="entry name" value="Periplasmic binding protein-like II"/>
    <property type="match status" value="1"/>
</dbReference>
<feature type="signal peptide" evidence="1">
    <location>
        <begin position="1"/>
        <end position="17"/>
    </location>
</feature>
<organism evidence="2 3">
    <name type="scientific">Sulfurimonas gotlandica (strain DSM 19862 / JCM 16533 / GD1)</name>
    <dbReference type="NCBI Taxonomy" id="929558"/>
    <lineage>
        <taxon>Bacteria</taxon>
        <taxon>Pseudomonadati</taxon>
        <taxon>Campylobacterota</taxon>
        <taxon>Epsilonproteobacteria</taxon>
        <taxon>Campylobacterales</taxon>
        <taxon>Sulfurimonadaceae</taxon>
        <taxon>Sulfurimonas</taxon>
    </lineage>
</organism>
<accession>B6BLQ8</accession>
<dbReference type="STRING" id="929558.SMGD1_0191"/>
<dbReference type="HOGENOM" id="CLU_080965_0_0_7"/>
<evidence type="ECO:0000313" key="3">
    <source>
        <dbReference type="Proteomes" id="UP000006431"/>
    </source>
</evidence>
<reference evidence="2 3" key="1">
    <citation type="journal article" date="2012" name="Proc. Natl. Acad. Sci. U.S.A.">
        <title>Genome and physiology of a model Epsilonproteobacterium responsible for sulfide detoxification in marine oxygen depletion zones.</title>
        <authorList>
            <person name="Grote J."/>
            <person name="Schott T."/>
            <person name="Bruckner C.G."/>
            <person name="Glockner F.O."/>
            <person name="Jost G."/>
            <person name="Teeling H."/>
            <person name="Labrenz M."/>
            <person name="Jurgens K."/>
        </authorList>
    </citation>
    <scope>NUCLEOTIDE SEQUENCE [LARGE SCALE GENOMIC DNA]</scope>
    <source>
        <strain evidence="2 3">GD1</strain>
    </source>
</reference>
<evidence type="ECO:0000313" key="2">
    <source>
        <dbReference type="EMBL" id="EHP28718.1"/>
    </source>
</evidence>
<name>B6BLQ8_SULGG</name>
<dbReference type="PANTHER" id="PTHR35936">
    <property type="entry name" value="MEMBRANE-BOUND LYTIC MUREIN TRANSGLYCOSYLASE F"/>
    <property type="match status" value="1"/>
</dbReference>
<gene>
    <name evidence="2" type="ORF">SMGD1_0191</name>
</gene>